<dbReference type="Proteomes" id="UP000199437">
    <property type="component" value="Unassembled WGS sequence"/>
</dbReference>
<protein>
    <recommendedName>
        <fullName evidence="3">Lipoprotein</fullName>
    </recommendedName>
</protein>
<keyword evidence="2" id="KW-1185">Reference proteome</keyword>
<evidence type="ECO:0008006" key="3">
    <source>
        <dbReference type="Google" id="ProtNLM"/>
    </source>
</evidence>
<sequence length="158" mass="17988">MKNTQNLGILILLILTATGCPPKSPDYDITWVLENELNERVEIEVFYIPPPLSNFPANQDKYTLKPKETLLLYKEPASDSPPSAYFAFFKFFNVSSADLISISFVNEKHISFLADDESQLNPFNNLGDESLWTTVKIDSDEYEFRYKITEAHKNAAGL</sequence>
<accession>A0A1I0M3V4</accession>
<name>A0A1I0M3V4_9BACT</name>
<reference evidence="2" key="1">
    <citation type="submission" date="2016-10" db="EMBL/GenBank/DDBJ databases">
        <authorList>
            <person name="Varghese N."/>
            <person name="Submissions S."/>
        </authorList>
    </citation>
    <scope>NUCLEOTIDE SEQUENCE [LARGE SCALE GENOMIC DNA]</scope>
    <source>
        <strain evidence="2">CGMCC 1.12402</strain>
    </source>
</reference>
<dbReference type="GeneID" id="99984811"/>
<proteinExistence type="predicted"/>
<dbReference type="PROSITE" id="PS51257">
    <property type="entry name" value="PROKAR_LIPOPROTEIN"/>
    <property type="match status" value="1"/>
</dbReference>
<dbReference type="EMBL" id="FOIR01000001">
    <property type="protein sequence ID" value="SEV83125.1"/>
    <property type="molecule type" value="Genomic_DNA"/>
</dbReference>
<evidence type="ECO:0000313" key="2">
    <source>
        <dbReference type="Proteomes" id="UP000199437"/>
    </source>
</evidence>
<gene>
    <name evidence="1" type="ORF">SAMN05216290_0046</name>
</gene>
<dbReference type="RefSeq" id="WP_090256360.1">
    <property type="nucleotide sequence ID" value="NZ_FOIR01000001.1"/>
</dbReference>
<dbReference type="AlphaFoldDB" id="A0A1I0M3V4"/>
<evidence type="ECO:0000313" key="1">
    <source>
        <dbReference type="EMBL" id="SEV83125.1"/>
    </source>
</evidence>
<organism evidence="1 2">
    <name type="scientific">Roseivirga pacifica</name>
    <dbReference type="NCBI Taxonomy" id="1267423"/>
    <lineage>
        <taxon>Bacteria</taxon>
        <taxon>Pseudomonadati</taxon>
        <taxon>Bacteroidota</taxon>
        <taxon>Cytophagia</taxon>
        <taxon>Cytophagales</taxon>
        <taxon>Roseivirgaceae</taxon>
        <taxon>Roseivirga</taxon>
    </lineage>
</organism>